<evidence type="ECO:0000256" key="6">
    <source>
        <dbReference type="ARBA" id="ARBA00023136"/>
    </source>
</evidence>
<dbReference type="InterPro" id="IPR045621">
    <property type="entry name" value="BPD_transp_1_N"/>
</dbReference>
<gene>
    <name evidence="9" type="ORF">OKA04_01865</name>
</gene>
<evidence type="ECO:0000256" key="2">
    <source>
        <dbReference type="ARBA" id="ARBA00022448"/>
    </source>
</evidence>
<evidence type="ECO:0000256" key="3">
    <source>
        <dbReference type="ARBA" id="ARBA00022475"/>
    </source>
</evidence>
<feature type="domain" description="ABC transmembrane type-1" evidence="8">
    <location>
        <begin position="95"/>
        <end position="292"/>
    </location>
</feature>
<feature type="transmembrane region" description="Helical" evidence="7">
    <location>
        <begin position="12"/>
        <end position="30"/>
    </location>
</feature>
<evidence type="ECO:0000259" key="8">
    <source>
        <dbReference type="PROSITE" id="PS50928"/>
    </source>
</evidence>
<evidence type="ECO:0000313" key="10">
    <source>
        <dbReference type="Proteomes" id="UP001207930"/>
    </source>
</evidence>
<keyword evidence="4 7" id="KW-0812">Transmembrane</keyword>
<name>A0ABT3FIR3_9BACT</name>
<feature type="transmembrane region" description="Helical" evidence="7">
    <location>
        <begin position="171"/>
        <end position="189"/>
    </location>
</feature>
<dbReference type="PANTHER" id="PTHR43163">
    <property type="entry name" value="DIPEPTIDE TRANSPORT SYSTEM PERMEASE PROTEIN DPPB-RELATED"/>
    <property type="match status" value="1"/>
</dbReference>
<feature type="transmembrane region" description="Helical" evidence="7">
    <location>
        <begin position="134"/>
        <end position="159"/>
    </location>
</feature>
<keyword evidence="2 7" id="KW-0813">Transport</keyword>
<organism evidence="9 10">
    <name type="scientific">Luteolibacter flavescens</name>
    <dbReference type="NCBI Taxonomy" id="1859460"/>
    <lineage>
        <taxon>Bacteria</taxon>
        <taxon>Pseudomonadati</taxon>
        <taxon>Verrucomicrobiota</taxon>
        <taxon>Verrucomicrobiia</taxon>
        <taxon>Verrucomicrobiales</taxon>
        <taxon>Verrucomicrobiaceae</taxon>
        <taxon>Luteolibacter</taxon>
    </lineage>
</organism>
<proteinExistence type="inferred from homology"/>
<evidence type="ECO:0000256" key="5">
    <source>
        <dbReference type="ARBA" id="ARBA00022989"/>
    </source>
</evidence>
<dbReference type="PANTHER" id="PTHR43163:SF6">
    <property type="entry name" value="DIPEPTIDE TRANSPORT SYSTEM PERMEASE PROTEIN DPPB-RELATED"/>
    <property type="match status" value="1"/>
</dbReference>
<comment type="subcellular location">
    <subcellularLocation>
        <location evidence="1 7">Cell membrane</location>
        <topology evidence="1 7">Multi-pass membrane protein</topology>
    </subcellularLocation>
</comment>
<dbReference type="Pfam" id="PF19300">
    <property type="entry name" value="BPD_transp_1_N"/>
    <property type="match status" value="1"/>
</dbReference>
<dbReference type="CDD" id="cd06261">
    <property type="entry name" value="TM_PBP2"/>
    <property type="match status" value="1"/>
</dbReference>
<comment type="similarity">
    <text evidence="7">Belongs to the binding-protein-dependent transport system permease family.</text>
</comment>
<keyword evidence="6 7" id="KW-0472">Membrane</keyword>
<dbReference type="InterPro" id="IPR000515">
    <property type="entry name" value="MetI-like"/>
</dbReference>
<dbReference type="SUPFAM" id="SSF161098">
    <property type="entry name" value="MetI-like"/>
    <property type="match status" value="1"/>
</dbReference>
<keyword evidence="5 7" id="KW-1133">Transmembrane helix</keyword>
<dbReference type="InterPro" id="IPR035906">
    <property type="entry name" value="MetI-like_sf"/>
</dbReference>
<evidence type="ECO:0000256" key="1">
    <source>
        <dbReference type="ARBA" id="ARBA00004651"/>
    </source>
</evidence>
<dbReference type="RefSeq" id="WP_264499417.1">
    <property type="nucleotide sequence ID" value="NZ_JAPDDS010000001.1"/>
</dbReference>
<evidence type="ECO:0000256" key="7">
    <source>
        <dbReference type="RuleBase" id="RU363032"/>
    </source>
</evidence>
<comment type="caution">
    <text evidence="9">The sequence shown here is derived from an EMBL/GenBank/DDBJ whole genome shotgun (WGS) entry which is preliminary data.</text>
</comment>
<evidence type="ECO:0000256" key="4">
    <source>
        <dbReference type="ARBA" id="ARBA00022692"/>
    </source>
</evidence>
<dbReference type="Gene3D" id="1.10.3720.10">
    <property type="entry name" value="MetI-like"/>
    <property type="match status" value="1"/>
</dbReference>
<feature type="transmembrane region" description="Helical" evidence="7">
    <location>
        <begin position="99"/>
        <end position="122"/>
    </location>
</feature>
<dbReference type="Proteomes" id="UP001207930">
    <property type="component" value="Unassembled WGS sequence"/>
</dbReference>
<sequence length="307" mass="32859">MARIILSRLFQGLLTLFVLVTITFFLVRMMPGSPYTDEKALPAHILEQLKIQMGLDKPLPVQYGIYFKNLIFQQELGPLIRKDGVYVGEIIAESFPVSALLGVFSIGIALIIGIPAGIIAAVKKNGPLDYACLAAAMTGICLPSFVIGPLLAVFAGLGLKSLNVAGWNSPADWILPAVTLGMVNAAYLARLTRGGMLDVLNQDYIRTAKAKGVPGFQIVVKHALRGGLIPAVAYVGPAFAGMISGSFVIETIFQVPGMGQHFVNATTDREYFLIQGLVLFYGFLIVGANLLSDLAQIALNPRLRAAA</sequence>
<dbReference type="PROSITE" id="PS50928">
    <property type="entry name" value="ABC_TM1"/>
    <property type="match status" value="1"/>
</dbReference>
<reference evidence="9 10" key="1">
    <citation type="submission" date="2022-10" db="EMBL/GenBank/DDBJ databases">
        <title>Luteolibacter flavescens strain MCCC 1K03193, whole genome shotgun sequencing project.</title>
        <authorList>
            <person name="Zhao G."/>
            <person name="Shen L."/>
        </authorList>
    </citation>
    <scope>NUCLEOTIDE SEQUENCE [LARGE SCALE GENOMIC DNA]</scope>
    <source>
        <strain evidence="9 10">MCCC 1K03193</strain>
    </source>
</reference>
<dbReference type="Pfam" id="PF00528">
    <property type="entry name" value="BPD_transp_1"/>
    <property type="match status" value="1"/>
</dbReference>
<keyword evidence="3" id="KW-1003">Cell membrane</keyword>
<protein>
    <submittedName>
        <fullName evidence="9">ABC transporter permease</fullName>
    </submittedName>
</protein>
<feature type="transmembrane region" description="Helical" evidence="7">
    <location>
        <begin position="272"/>
        <end position="292"/>
    </location>
</feature>
<keyword evidence="10" id="KW-1185">Reference proteome</keyword>
<dbReference type="EMBL" id="JAPDDS010000001">
    <property type="protein sequence ID" value="MCW1883456.1"/>
    <property type="molecule type" value="Genomic_DNA"/>
</dbReference>
<feature type="transmembrane region" description="Helical" evidence="7">
    <location>
        <begin position="231"/>
        <end position="252"/>
    </location>
</feature>
<evidence type="ECO:0000313" key="9">
    <source>
        <dbReference type="EMBL" id="MCW1883456.1"/>
    </source>
</evidence>
<accession>A0ABT3FIR3</accession>